<dbReference type="InterPro" id="IPR006164">
    <property type="entry name" value="DNA_bd_Ku70/Ku80"/>
</dbReference>
<evidence type="ECO:0000256" key="6">
    <source>
        <dbReference type="ARBA" id="ARBA00022454"/>
    </source>
</evidence>
<dbReference type="GO" id="GO:0000781">
    <property type="term" value="C:chromosome, telomeric region"/>
    <property type="evidence" value="ECO:0007669"/>
    <property type="project" value="UniProtKB-SubCell"/>
</dbReference>
<feature type="domain" description="Ku" evidence="19">
    <location>
        <begin position="356"/>
        <end position="491"/>
    </location>
</feature>
<dbReference type="InterPro" id="IPR036465">
    <property type="entry name" value="vWFA_dom_sf"/>
</dbReference>
<sequence length="844" mass="94803">MPAERAGYTVTMFIVDVSSSMSKTRPVDMPDRSVRKVSNLQWGLQYIKLKIQEMIYNGRKTDQCGVILVGSEDTDNMINKQNGGYEQVSEYIPIAQPNPATLAKLDELEPTNTEGDALDALIVAIQTQNNYLAKKKWTRKIVLLTDAETALEMETPAQPGGLGSDWLDTAAKMNEFNVEFTLVGIDFDDLDFPFEEEDKSDTKKENEDRYKQLVEQLDNGLIGTCAYALQEISRPDVKMTKSTLSGTVLRLGDLSSNPDMAFEIMIKTSKCTGIARPKSWKKFAIRPEGRRHGEVIGPDKPEDIAMEVDNPKPQITAQLRQHRGYMLYDEWKEIQDADSEDEVAVAQKIKDKRDSGQEIMQDDLIRGFSYGTTYVPCPDGQFMRLDTNKGIEMCGFFRRDNFRRDYSMGEIQYVWADPSSPKQQVALSSLVQAMAADDLIAIARWVTKDGSDVKMGVLAPTQFEKVDCFLWSQVPFADDVRKYTFPSWTKLVSKKGEVLEEHPYLPNEKQMSAMGNFVDAMDLSDAGEKDEEGNRLPWFDTRESYNPALHRTKQAMFHCAVVNSLDDDPLPPPHPSLLQYWDPPRRVLKRARDAIEDCMTEFDVHEVPKKAPRTRKEDHVHAKDEDDEPLLLDSQPSPNASQSQSQRTPTKKAPAAIETDDASDTEDKEEEPLLLGPASGAVNNEKRPQTPPGKPAAKLPTPEASPEPAHHGRAPGRIIGTTDPLKDFLANLEEGDLVTKAVQDLAVVIREIVVKPFTARRSEELLECMRSLRDTCLQEDEIDAWNQFVRDLKDDCHGEPGNTQFWGEVSQQGRGLSLISESEAEKLGGQSDVSDTVADKFFHT</sequence>
<dbReference type="Pfam" id="PF02735">
    <property type="entry name" value="Ku"/>
    <property type="match status" value="1"/>
</dbReference>
<keyword evidence="14" id="KW-0233">DNA recombination</keyword>
<keyword evidence="10" id="KW-0347">Helicase</keyword>
<evidence type="ECO:0000256" key="1">
    <source>
        <dbReference type="ARBA" id="ARBA00004123"/>
    </source>
</evidence>
<evidence type="ECO:0000256" key="9">
    <source>
        <dbReference type="ARBA" id="ARBA00022801"/>
    </source>
</evidence>
<evidence type="ECO:0000256" key="7">
    <source>
        <dbReference type="ARBA" id="ARBA00022741"/>
    </source>
</evidence>
<gene>
    <name evidence="20" type="ORF">BDV98DRAFT_559109</name>
</gene>
<evidence type="ECO:0000313" key="21">
    <source>
        <dbReference type="Proteomes" id="UP000305067"/>
    </source>
</evidence>
<evidence type="ECO:0000256" key="11">
    <source>
        <dbReference type="ARBA" id="ARBA00022840"/>
    </source>
</evidence>
<dbReference type="SMART" id="SM00559">
    <property type="entry name" value="Ku78"/>
    <property type="match status" value="1"/>
</dbReference>
<evidence type="ECO:0000256" key="17">
    <source>
        <dbReference type="ARBA" id="ARBA00031847"/>
    </source>
</evidence>
<feature type="compositionally biased region" description="Basic and acidic residues" evidence="18">
    <location>
        <begin position="609"/>
        <end position="624"/>
    </location>
</feature>
<keyword evidence="12" id="KW-0779">Telomere</keyword>
<dbReference type="InterPro" id="IPR016194">
    <property type="entry name" value="SPOC-like_C_dom_sf"/>
</dbReference>
<dbReference type="Pfam" id="PF08785">
    <property type="entry name" value="Ku_PK_bind"/>
    <property type="match status" value="1"/>
</dbReference>
<keyword evidence="15" id="KW-0234">DNA repair</keyword>
<keyword evidence="9" id="KW-0378">Hydrolase</keyword>
<dbReference type="Gene3D" id="1.25.40.240">
    <property type="entry name" value="Ku, C-terminal domain"/>
    <property type="match status" value="1"/>
</dbReference>
<keyword evidence="13" id="KW-0238">DNA-binding</keyword>
<evidence type="ECO:0000259" key="19">
    <source>
        <dbReference type="SMART" id="SM00559"/>
    </source>
</evidence>
<evidence type="ECO:0000256" key="5">
    <source>
        <dbReference type="ARBA" id="ARBA00021792"/>
    </source>
</evidence>
<dbReference type="AlphaFoldDB" id="A0A5C3QZL9"/>
<dbReference type="GO" id="GO:0043564">
    <property type="term" value="C:Ku70:Ku80 complex"/>
    <property type="evidence" value="ECO:0007669"/>
    <property type="project" value="InterPro"/>
</dbReference>
<dbReference type="GO" id="GO:0003678">
    <property type="term" value="F:DNA helicase activity"/>
    <property type="evidence" value="ECO:0007669"/>
    <property type="project" value="UniProtKB-EC"/>
</dbReference>
<keyword evidence="8" id="KW-0227">DNA damage</keyword>
<keyword evidence="6" id="KW-0158">Chromosome</keyword>
<dbReference type="Gene3D" id="2.40.290.10">
    <property type="match status" value="1"/>
</dbReference>
<dbReference type="OrthoDB" id="30826at2759"/>
<name>A0A5C3QZL9_9AGAR</name>
<dbReference type="FunFam" id="1.10.1600.10:FF:000002">
    <property type="entry name" value="X-ray repair cross-complementing protein 5"/>
    <property type="match status" value="1"/>
</dbReference>
<dbReference type="InterPro" id="IPR024193">
    <property type="entry name" value="Ku80"/>
</dbReference>
<dbReference type="PANTHER" id="PTHR12604:SF4">
    <property type="entry name" value="X-RAY REPAIR CROSS-COMPLEMENTING PROTEIN 5"/>
    <property type="match status" value="1"/>
</dbReference>
<dbReference type="Proteomes" id="UP000305067">
    <property type="component" value="Unassembled WGS sequence"/>
</dbReference>
<evidence type="ECO:0000256" key="12">
    <source>
        <dbReference type="ARBA" id="ARBA00022895"/>
    </source>
</evidence>
<dbReference type="InterPro" id="IPR005161">
    <property type="entry name" value="Ku_N"/>
</dbReference>
<evidence type="ECO:0000313" key="20">
    <source>
        <dbReference type="EMBL" id="TFL06260.1"/>
    </source>
</evidence>
<keyword evidence="21" id="KW-1185">Reference proteome</keyword>
<dbReference type="SUPFAM" id="SSF101420">
    <property type="entry name" value="C-terminal domain of Ku80"/>
    <property type="match status" value="1"/>
</dbReference>
<reference evidence="20 21" key="1">
    <citation type="journal article" date="2019" name="Nat. Ecol. Evol.">
        <title>Megaphylogeny resolves global patterns of mushroom evolution.</title>
        <authorList>
            <person name="Varga T."/>
            <person name="Krizsan K."/>
            <person name="Foldi C."/>
            <person name="Dima B."/>
            <person name="Sanchez-Garcia M."/>
            <person name="Sanchez-Ramirez S."/>
            <person name="Szollosi G.J."/>
            <person name="Szarkandi J.G."/>
            <person name="Papp V."/>
            <person name="Albert L."/>
            <person name="Andreopoulos W."/>
            <person name="Angelini C."/>
            <person name="Antonin V."/>
            <person name="Barry K.W."/>
            <person name="Bougher N.L."/>
            <person name="Buchanan P."/>
            <person name="Buyck B."/>
            <person name="Bense V."/>
            <person name="Catcheside P."/>
            <person name="Chovatia M."/>
            <person name="Cooper J."/>
            <person name="Damon W."/>
            <person name="Desjardin D."/>
            <person name="Finy P."/>
            <person name="Geml J."/>
            <person name="Haridas S."/>
            <person name="Hughes K."/>
            <person name="Justo A."/>
            <person name="Karasinski D."/>
            <person name="Kautmanova I."/>
            <person name="Kiss B."/>
            <person name="Kocsube S."/>
            <person name="Kotiranta H."/>
            <person name="LaButti K.M."/>
            <person name="Lechner B.E."/>
            <person name="Liimatainen K."/>
            <person name="Lipzen A."/>
            <person name="Lukacs Z."/>
            <person name="Mihaltcheva S."/>
            <person name="Morgado L.N."/>
            <person name="Niskanen T."/>
            <person name="Noordeloos M.E."/>
            <person name="Ohm R.A."/>
            <person name="Ortiz-Santana B."/>
            <person name="Ovrebo C."/>
            <person name="Racz N."/>
            <person name="Riley R."/>
            <person name="Savchenko A."/>
            <person name="Shiryaev A."/>
            <person name="Soop K."/>
            <person name="Spirin V."/>
            <person name="Szebenyi C."/>
            <person name="Tomsovsky M."/>
            <person name="Tulloss R.E."/>
            <person name="Uehling J."/>
            <person name="Grigoriev I.V."/>
            <person name="Vagvolgyi C."/>
            <person name="Papp T."/>
            <person name="Martin F.M."/>
            <person name="Miettinen O."/>
            <person name="Hibbett D.S."/>
            <person name="Nagy L.G."/>
        </authorList>
    </citation>
    <scope>NUCLEOTIDE SEQUENCE [LARGE SCALE GENOMIC DNA]</scope>
    <source>
        <strain evidence="20 21">CBS 309.79</strain>
    </source>
</reference>
<feature type="region of interest" description="Disordered" evidence="18">
    <location>
        <begin position="609"/>
        <end position="718"/>
    </location>
</feature>
<dbReference type="GO" id="GO:0003690">
    <property type="term" value="F:double-stranded DNA binding"/>
    <property type="evidence" value="ECO:0007669"/>
    <property type="project" value="TreeGrafter"/>
</dbReference>
<evidence type="ECO:0000256" key="3">
    <source>
        <dbReference type="ARBA" id="ARBA00007726"/>
    </source>
</evidence>
<dbReference type="STRING" id="1884261.A0A5C3QZL9"/>
<evidence type="ECO:0000256" key="14">
    <source>
        <dbReference type="ARBA" id="ARBA00023172"/>
    </source>
</evidence>
<dbReference type="FunFam" id="3.40.50.410:FF:000073">
    <property type="entry name" value="ATP-dependent DNA helicase II subunit 2"/>
    <property type="match status" value="1"/>
</dbReference>
<keyword evidence="11" id="KW-0067">ATP-binding</keyword>
<dbReference type="GO" id="GO:0006310">
    <property type="term" value="P:DNA recombination"/>
    <property type="evidence" value="ECO:0007669"/>
    <property type="project" value="UniProtKB-KW"/>
</dbReference>
<dbReference type="EC" id="3.6.4.12" evidence="4"/>
<evidence type="ECO:0000256" key="15">
    <source>
        <dbReference type="ARBA" id="ARBA00023204"/>
    </source>
</evidence>
<dbReference type="PANTHER" id="PTHR12604">
    <property type="entry name" value="KU AUTOANTIGEN DNA HELICASE"/>
    <property type="match status" value="1"/>
</dbReference>
<dbReference type="Gene3D" id="3.40.50.410">
    <property type="entry name" value="von Willebrand factor, type A domain"/>
    <property type="match status" value="1"/>
</dbReference>
<dbReference type="GO" id="GO:0016787">
    <property type="term" value="F:hydrolase activity"/>
    <property type="evidence" value="ECO:0007669"/>
    <property type="project" value="UniProtKB-KW"/>
</dbReference>
<accession>A0A5C3QZL9</accession>
<feature type="compositionally biased region" description="Acidic residues" evidence="18">
    <location>
        <begin position="658"/>
        <end position="672"/>
    </location>
</feature>
<dbReference type="SUPFAM" id="SSF100939">
    <property type="entry name" value="SPOC domain-like"/>
    <property type="match status" value="1"/>
</dbReference>
<evidence type="ECO:0000256" key="18">
    <source>
        <dbReference type="SAM" id="MobiDB-lite"/>
    </source>
</evidence>
<dbReference type="GO" id="GO:0006303">
    <property type="term" value="P:double-strand break repair via nonhomologous end joining"/>
    <property type="evidence" value="ECO:0007669"/>
    <property type="project" value="InterPro"/>
</dbReference>
<dbReference type="EMBL" id="ML178815">
    <property type="protein sequence ID" value="TFL06260.1"/>
    <property type="molecule type" value="Genomic_DNA"/>
</dbReference>
<evidence type="ECO:0000256" key="2">
    <source>
        <dbReference type="ARBA" id="ARBA00004574"/>
    </source>
</evidence>
<evidence type="ECO:0000256" key="13">
    <source>
        <dbReference type="ARBA" id="ARBA00023125"/>
    </source>
</evidence>
<organism evidence="20 21">
    <name type="scientific">Pterulicium gracile</name>
    <dbReference type="NCBI Taxonomy" id="1884261"/>
    <lineage>
        <taxon>Eukaryota</taxon>
        <taxon>Fungi</taxon>
        <taxon>Dikarya</taxon>
        <taxon>Basidiomycota</taxon>
        <taxon>Agaricomycotina</taxon>
        <taxon>Agaricomycetes</taxon>
        <taxon>Agaricomycetidae</taxon>
        <taxon>Agaricales</taxon>
        <taxon>Pleurotineae</taxon>
        <taxon>Pterulaceae</taxon>
        <taxon>Pterulicium</taxon>
    </lineage>
</organism>
<proteinExistence type="inferred from homology"/>
<comment type="subcellular location">
    <subcellularLocation>
        <location evidence="2">Chromosome</location>
        <location evidence="2">Telomere</location>
    </subcellularLocation>
    <subcellularLocation>
        <location evidence="1">Nucleus</location>
    </subcellularLocation>
</comment>
<dbReference type="GO" id="GO:0042162">
    <property type="term" value="F:telomeric DNA binding"/>
    <property type="evidence" value="ECO:0007669"/>
    <property type="project" value="InterPro"/>
</dbReference>
<dbReference type="GO" id="GO:0005524">
    <property type="term" value="F:ATP binding"/>
    <property type="evidence" value="ECO:0007669"/>
    <property type="project" value="UniProtKB-KW"/>
</dbReference>
<keyword evidence="16" id="KW-0539">Nucleus</keyword>
<dbReference type="SUPFAM" id="SSF53300">
    <property type="entry name" value="vWA-like"/>
    <property type="match status" value="1"/>
</dbReference>
<dbReference type="GO" id="GO:0000723">
    <property type="term" value="P:telomere maintenance"/>
    <property type="evidence" value="ECO:0007669"/>
    <property type="project" value="InterPro"/>
</dbReference>
<evidence type="ECO:0000256" key="8">
    <source>
        <dbReference type="ARBA" id="ARBA00022763"/>
    </source>
</evidence>
<protein>
    <recommendedName>
        <fullName evidence="5">ATP-dependent DNA helicase II subunit 2</fullName>
        <ecNumber evidence="4">3.6.4.12</ecNumber>
    </recommendedName>
    <alternativeName>
        <fullName evidence="17">ATP-dependent DNA helicase II subunit Ku80</fullName>
    </alternativeName>
</protein>
<dbReference type="Pfam" id="PF03731">
    <property type="entry name" value="Ku_N"/>
    <property type="match status" value="1"/>
</dbReference>
<evidence type="ECO:0000256" key="16">
    <source>
        <dbReference type="ARBA" id="ARBA00023242"/>
    </source>
</evidence>
<evidence type="ECO:0000256" key="4">
    <source>
        <dbReference type="ARBA" id="ARBA00012551"/>
    </source>
</evidence>
<dbReference type="InterPro" id="IPR036494">
    <property type="entry name" value="Ku_C_sf"/>
</dbReference>
<comment type="similarity">
    <text evidence="3">Belongs to the ku80 family.</text>
</comment>
<dbReference type="InterPro" id="IPR014893">
    <property type="entry name" value="Ku_PK_bind"/>
</dbReference>
<dbReference type="GO" id="GO:0003684">
    <property type="term" value="F:damaged DNA binding"/>
    <property type="evidence" value="ECO:0007669"/>
    <property type="project" value="InterPro"/>
</dbReference>
<evidence type="ECO:0000256" key="10">
    <source>
        <dbReference type="ARBA" id="ARBA00022806"/>
    </source>
</evidence>
<dbReference type="Gene3D" id="1.10.1600.10">
    <property type="match status" value="1"/>
</dbReference>
<keyword evidence="7" id="KW-0547">Nucleotide-binding</keyword>
<feature type="compositionally biased region" description="Low complexity" evidence="18">
    <location>
        <begin position="634"/>
        <end position="646"/>
    </location>
</feature>
<dbReference type="CDD" id="cd00873">
    <property type="entry name" value="KU80"/>
    <property type="match status" value="1"/>
</dbReference>